<comment type="similarity">
    <text evidence="1">Belongs to the fantastic four family.</text>
</comment>
<gene>
    <name evidence="4" type="ORF">RJ640_006692</name>
</gene>
<dbReference type="Pfam" id="PF11250">
    <property type="entry name" value="FAF"/>
    <property type="match status" value="1"/>
</dbReference>
<evidence type="ECO:0000256" key="1">
    <source>
        <dbReference type="ARBA" id="ARBA00008690"/>
    </source>
</evidence>
<evidence type="ECO:0000259" key="3">
    <source>
        <dbReference type="Pfam" id="PF11250"/>
    </source>
</evidence>
<evidence type="ECO:0000313" key="4">
    <source>
        <dbReference type="EMBL" id="KAK2978573.1"/>
    </source>
</evidence>
<reference evidence="4" key="1">
    <citation type="submission" date="2022-12" db="EMBL/GenBank/DDBJ databases">
        <title>Draft genome assemblies for two species of Escallonia (Escalloniales).</title>
        <authorList>
            <person name="Chanderbali A."/>
            <person name="Dervinis C."/>
            <person name="Anghel I."/>
            <person name="Soltis D."/>
            <person name="Soltis P."/>
            <person name="Zapata F."/>
        </authorList>
    </citation>
    <scope>NUCLEOTIDE SEQUENCE</scope>
    <source>
        <strain evidence="4">UCBG92.1500</strain>
        <tissue evidence="4">Leaf</tissue>
    </source>
</reference>
<accession>A0AA88QXY1</accession>
<dbReference type="InterPro" id="IPR046431">
    <property type="entry name" value="FAF_dom"/>
</dbReference>
<organism evidence="4 5">
    <name type="scientific">Escallonia rubra</name>
    <dbReference type="NCBI Taxonomy" id="112253"/>
    <lineage>
        <taxon>Eukaryota</taxon>
        <taxon>Viridiplantae</taxon>
        <taxon>Streptophyta</taxon>
        <taxon>Embryophyta</taxon>
        <taxon>Tracheophyta</taxon>
        <taxon>Spermatophyta</taxon>
        <taxon>Magnoliopsida</taxon>
        <taxon>eudicotyledons</taxon>
        <taxon>Gunneridae</taxon>
        <taxon>Pentapetalae</taxon>
        <taxon>asterids</taxon>
        <taxon>campanulids</taxon>
        <taxon>Escalloniales</taxon>
        <taxon>Escalloniaceae</taxon>
        <taxon>Escallonia</taxon>
    </lineage>
</organism>
<dbReference type="Proteomes" id="UP001187471">
    <property type="component" value="Unassembled WGS sequence"/>
</dbReference>
<evidence type="ECO:0000313" key="5">
    <source>
        <dbReference type="Proteomes" id="UP001187471"/>
    </source>
</evidence>
<name>A0AA88QXY1_9ASTE</name>
<feature type="compositionally biased region" description="Basic residues" evidence="2">
    <location>
        <begin position="18"/>
        <end position="29"/>
    </location>
</feature>
<dbReference type="PANTHER" id="PTHR33155">
    <property type="entry name" value="FANTASTIC FOUR-LIKE PROTEIN (DUF3049)"/>
    <property type="match status" value="1"/>
</dbReference>
<comment type="caution">
    <text evidence="4">The sequence shown here is derived from an EMBL/GenBank/DDBJ whole genome shotgun (WGS) entry which is preliminary data.</text>
</comment>
<feature type="compositionally biased region" description="Basic and acidic residues" evidence="2">
    <location>
        <begin position="1"/>
        <end position="17"/>
    </location>
</feature>
<keyword evidence="5" id="KW-1185">Reference proteome</keyword>
<protein>
    <recommendedName>
        <fullName evidence="3">FAF domain-containing protein</fullName>
    </recommendedName>
</protein>
<feature type="domain" description="FAF" evidence="3">
    <location>
        <begin position="38"/>
        <end position="95"/>
    </location>
</feature>
<dbReference type="EMBL" id="JAVXUO010001856">
    <property type="protein sequence ID" value="KAK2978573.1"/>
    <property type="molecule type" value="Genomic_DNA"/>
</dbReference>
<evidence type="ECO:0000256" key="2">
    <source>
        <dbReference type="SAM" id="MobiDB-lite"/>
    </source>
</evidence>
<feature type="region of interest" description="Disordered" evidence="2">
    <location>
        <begin position="1"/>
        <end position="29"/>
    </location>
</feature>
<sequence length="160" mass="18795">MTLKEDTIIPPDGEKARPYFRSRQSQRRNQKLEWKKKEYPPPIPLLAQTENLPSRMPWILTRHYVDGRLILKEARLKHHEYFETTRENGRLILKLIPLDDRIQCCHSIPGERSVDAEAAETKVGCGNETRLVDQMEQTESTTSFTAEQNTWNSVFERQMN</sequence>
<dbReference type="InterPro" id="IPR021410">
    <property type="entry name" value="FAF"/>
</dbReference>
<dbReference type="AlphaFoldDB" id="A0AA88QXY1"/>
<proteinExistence type="inferred from homology"/>
<dbReference type="PANTHER" id="PTHR33155:SF75">
    <property type="entry name" value="OS02G0750800 PROTEIN"/>
    <property type="match status" value="1"/>
</dbReference>